<comment type="catalytic activity">
    <reaction evidence="2">
        <text>2 GTP = 3',3'-c-di-GMP + 2 diphosphate</text>
        <dbReference type="Rhea" id="RHEA:24898"/>
        <dbReference type="ChEBI" id="CHEBI:33019"/>
        <dbReference type="ChEBI" id="CHEBI:37565"/>
        <dbReference type="ChEBI" id="CHEBI:58805"/>
        <dbReference type="EC" id="2.7.7.65"/>
    </reaction>
</comment>
<evidence type="ECO:0000256" key="1">
    <source>
        <dbReference type="ARBA" id="ARBA00012528"/>
    </source>
</evidence>
<dbReference type="Gene3D" id="3.30.70.270">
    <property type="match status" value="1"/>
</dbReference>
<dbReference type="RefSeq" id="WP_213378510.1">
    <property type="nucleotide sequence ID" value="NZ_AP024563.1"/>
</dbReference>
<evidence type="ECO:0000256" key="2">
    <source>
        <dbReference type="ARBA" id="ARBA00034247"/>
    </source>
</evidence>
<evidence type="ECO:0000313" key="4">
    <source>
        <dbReference type="EMBL" id="BCU07402.1"/>
    </source>
</evidence>
<dbReference type="PANTHER" id="PTHR45138">
    <property type="entry name" value="REGULATORY COMPONENTS OF SENSORY TRANSDUCTION SYSTEM"/>
    <property type="match status" value="1"/>
</dbReference>
<dbReference type="InterPro" id="IPR050469">
    <property type="entry name" value="Diguanylate_Cyclase"/>
</dbReference>
<gene>
    <name evidence="4" type="ORF">Atep_20790</name>
</gene>
<dbReference type="EMBL" id="AP024563">
    <property type="protein sequence ID" value="BCU07402.1"/>
    <property type="molecule type" value="Genomic_DNA"/>
</dbReference>
<evidence type="ECO:0000313" key="5">
    <source>
        <dbReference type="Proteomes" id="UP000680679"/>
    </source>
</evidence>
<evidence type="ECO:0000259" key="3">
    <source>
        <dbReference type="PROSITE" id="PS50887"/>
    </source>
</evidence>
<dbReference type="EC" id="2.7.7.65" evidence="1"/>
<dbReference type="PROSITE" id="PS50887">
    <property type="entry name" value="GGDEF"/>
    <property type="match status" value="1"/>
</dbReference>
<dbReference type="PANTHER" id="PTHR45138:SF9">
    <property type="entry name" value="DIGUANYLATE CYCLASE DGCM-RELATED"/>
    <property type="match status" value="1"/>
</dbReference>
<organism evidence="4 5">
    <name type="scientific">Allochromatium tepidum</name>
    <dbReference type="NCBI Taxonomy" id="553982"/>
    <lineage>
        <taxon>Bacteria</taxon>
        <taxon>Pseudomonadati</taxon>
        <taxon>Pseudomonadota</taxon>
        <taxon>Gammaproteobacteria</taxon>
        <taxon>Chromatiales</taxon>
        <taxon>Chromatiaceae</taxon>
        <taxon>Allochromatium</taxon>
    </lineage>
</organism>
<dbReference type="SUPFAM" id="SSF55073">
    <property type="entry name" value="Nucleotide cyclase"/>
    <property type="match status" value="1"/>
</dbReference>
<name>A0ABN6GBU5_9GAMM</name>
<accession>A0ABN6GBU5</accession>
<keyword evidence="5" id="KW-1185">Reference proteome</keyword>
<dbReference type="InterPro" id="IPR029787">
    <property type="entry name" value="Nucleotide_cyclase"/>
</dbReference>
<dbReference type="SMART" id="SM00267">
    <property type="entry name" value="GGDEF"/>
    <property type="match status" value="1"/>
</dbReference>
<dbReference type="Pfam" id="PF00990">
    <property type="entry name" value="GGDEF"/>
    <property type="match status" value="1"/>
</dbReference>
<reference evidence="4 5" key="1">
    <citation type="submission" date="2021-04" db="EMBL/GenBank/DDBJ databases">
        <title>Complete genome sequencing of Allochromatium tepidum strain NZ.</title>
        <authorList>
            <person name="Tsukatani Y."/>
            <person name="Mori H."/>
        </authorList>
    </citation>
    <scope>NUCLEOTIDE SEQUENCE [LARGE SCALE GENOMIC DNA]</scope>
    <source>
        <strain evidence="4 5">NZ</strain>
    </source>
</reference>
<protein>
    <recommendedName>
        <fullName evidence="1">diguanylate cyclase</fullName>
        <ecNumber evidence="1">2.7.7.65</ecNumber>
    </recommendedName>
</protein>
<feature type="domain" description="GGDEF" evidence="3">
    <location>
        <begin position="1"/>
        <end position="116"/>
    </location>
</feature>
<dbReference type="InterPro" id="IPR043128">
    <property type="entry name" value="Rev_trsase/Diguanyl_cyclase"/>
</dbReference>
<proteinExistence type="predicted"/>
<dbReference type="Proteomes" id="UP000680679">
    <property type="component" value="Chromosome"/>
</dbReference>
<dbReference type="InterPro" id="IPR000160">
    <property type="entry name" value="GGDEF_dom"/>
</dbReference>
<sequence length="116" mass="12624">MLLQEVENNLLTITTIEAGSIDSQLGEVARFTQLLQHAQEFMIVCPRIDRDGIEQAAEKLRLSIAGHDFPIVDRATASFGMTLARPGESMSALIARADSALYAAKEAGRNRVHSAD</sequence>